<organism evidence="3 4">
    <name type="scientific">Pseudorhodoplanes sinuspersici</name>
    <dbReference type="NCBI Taxonomy" id="1235591"/>
    <lineage>
        <taxon>Bacteria</taxon>
        <taxon>Pseudomonadati</taxon>
        <taxon>Pseudomonadota</taxon>
        <taxon>Alphaproteobacteria</taxon>
        <taxon>Hyphomicrobiales</taxon>
        <taxon>Pseudorhodoplanes</taxon>
    </lineage>
</organism>
<feature type="compositionally biased region" description="Low complexity" evidence="1">
    <location>
        <begin position="111"/>
        <end position="130"/>
    </location>
</feature>
<keyword evidence="2" id="KW-0732">Signal</keyword>
<sequence length="233" mass="22852">MITMRMVLARTLAGAALMALSATAQAQSVTPAQQDAIRSNCRSDFLANCSGVPRGGREAFMCLEQNKAKLSGGCKSAIEAVSAAAAPKPATPKPAAAPVEAKPQPAPTPAAAPTAAAPAEKPAPAAAAPVAPSPAKPAAKPVPAPKAAAAPVRPAAPPPAAPAAPAAVSPPAAAPKRQPTLGEAVMIRRFCATDYRVLCKGTQIGGGRAVKCLADNGPALSPGCKAAMAKAGN</sequence>
<feature type="compositionally biased region" description="Low complexity" evidence="1">
    <location>
        <begin position="163"/>
        <end position="176"/>
    </location>
</feature>
<evidence type="ECO:0000256" key="1">
    <source>
        <dbReference type="SAM" id="MobiDB-lite"/>
    </source>
</evidence>
<dbReference type="STRING" id="1235591.CAK95_26460"/>
<feature type="region of interest" description="Disordered" evidence="1">
    <location>
        <begin position="85"/>
        <end position="178"/>
    </location>
</feature>
<keyword evidence="4" id="KW-1185">Reference proteome</keyword>
<feature type="compositionally biased region" description="Pro residues" evidence="1">
    <location>
        <begin position="131"/>
        <end position="144"/>
    </location>
</feature>
<dbReference type="Proteomes" id="UP000194137">
    <property type="component" value="Chromosome"/>
</dbReference>
<gene>
    <name evidence="3" type="ORF">CAK95_26460</name>
</gene>
<dbReference type="AlphaFoldDB" id="A0A1W6ZXX2"/>
<feature type="chain" id="PRO_5043545611" evidence="2">
    <location>
        <begin position="27"/>
        <end position="233"/>
    </location>
</feature>
<dbReference type="PRINTS" id="PR01217">
    <property type="entry name" value="PRICHEXTENSN"/>
</dbReference>
<accession>A0A1W6ZXX2</accession>
<dbReference type="RefSeq" id="WP_086090678.1">
    <property type="nucleotide sequence ID" value="NZ_CP021112.1"/>
</dbReference>
<feature type="signal peptide" evidence="2">
    <location>
        <begin position="1"/>
        <end position="26"/>
    </location>
</feature>
<name>A0A1W6ZXX2_9HYPH</name>
<reference evidence="3 4" key="1">
    <citation type="submission" date="2017-05" db="EMBL/GenBank/DDBJ databases">
        <title>Full genome sequence of Pseudorhodoplanes sinuspersici.</title>
        <authorList>
            <person name="Dastgheib S.M.M."/>
            <person name="Shavandi M."/>
            <person name="Tirandaz H."/>
        </authorList>
    </citation>
    <scope>NUCLEOTIDE SEQUENCE [LARGE SCALE GENOMIC DNA]</scope>
    <source>
        <strain evidence="3 4">RIPI110</strain>
    </source>
</reference>
<evidence type="ECO:0000256" key="2">
    <source>
        <dbReference type="SAM" id="SignalP"/>
    </source>
</evidence>
<dbReference type="KEGG" id="psin:CAK95_26460"/>
<evidence type="ECO:0000313" key="4">
    <source>
        <dbReference type="Proteomes" id="UP000194137"/>
    </source>
</evidence>
<protein>
    <submittedName>
        <fullName evidence="3">Uncharacterized protein</fullName>
    </submittedName>
</protein>
<feature type="compositionally biased region" description="Low complexity" evidence="1">
    <location>
        <begin position="85"/>
        <end position="103"/>
    </location>
</feature>
<proteinExistence type="predicted"/>
<evidence type="ECO:0000313" key="3">
    <source>
        <dbReference type="EMBL" id="ARQ02247.1"/>
    </source>
</evidence>
<dbReference type="EMBL" id="CP021112">
    <property type="protein sequence ID" value="ARQ02247.1"/>
    <property type="molecule type" value="Genomic_DNA"/>
</dbReference>
<dbReference type="OrthoDB" id="7997566at2"/>